<name>A0A835R5C5_VANPL</name>
<feature type="transmembrane region" description="Helical" evidence="1">
    <location>
        <begin position="122"/>
        <end position="144"/>
    </location>
</feature>
<reference evidence="2 3" key="1">
    <citation type="journal article" date="2020" name="Nat. Food">
        <title>A phased Vanilla planifolia genome enables genetic improvement of flavour and production.</title>
        <authorList>
            <person name="Hasing T."/>
            <person name="Tang H."/>
            <person name="Brym M."/>
            <person name="Khazi F."/>
            <person name="Huang T."/>
            <person name="Chambers A.H."/>
        </authorList>
    </citation>
    <scope>NUCLEOTIDE SEQUENCE [LARGE SCALE GENOMIC DNA]</scope>
    <source>
        <tissue evidence="2">Leaf</tissue>
    </source>
</reference>
<gene>
    <name evidence="2" type="ORF">HPP92_010055</name>
</gene>
<evidence type="ECO:0000256" key="1">
    <source>
        <dbReference type="SAM" id="Phobius"/>
    </source>
</evidence>
<accession>A0A835R5C5</accession>
<keyword evidence="1" id="KW-0472">Membrane</keyword>
<dbReference type="AlphaFoldDB" id="A0A835R5C5"/>
<dbReference type="Proteomes" id="UP000636800">
    <property type="component" value="Unassembled WGS sequence"/>
</dbReference>
<dbReference type="OrthoDB" id="2012141at2759"/>
<evidence type="ECO:0000313" key="3">
    <source>
        <dbReference type="Proteomes" id="UP000636800"/>
    </source>
</evidence>
<keyword evidence="3" id="KW-1185">Reference proteome</keyword>
<evidence type="ECO:0000313" key="2">
    <source>
        <dbReference type="EMBL" id="KAG0485976.1"/>
    </source>
</evidence>
<dbReference type="GO" id="GO:0009507">
    <property type="term" value="C:chloroplast"/>
    <property type="evidence" value="ECO:0007669"/>
    <property type="project" value="TreeGrafter"/>
</dbReference>
<protein>
    <submittedName>
        <fullName evidence="2">Uncharacterized protein</fullName>
    </submittedName>
</protein>
<dbReference type="PANTHER" id="PTHR36742">
    <property type="entry name" value="MYOSIN-G HEAVY CHAIN-LIKE PROTEIN"/>
    <property type="match status" value="1"/>
</dbReference>
<organism evidence="2 3">
    <name type="scientific">Vanilla planifolia</name>
    <name type="common">Vanilla</name>
    <dbReference type="NCBI Taxonomy" id="51239"/>
    <lineage>
        <taxon>Eukaryota</taxon>
        <taxon>Viridiplantae</taxon>
        <taxon>Streptophyta</taxon>
        <taxon>Embryophyta</taxon>
        <taxon>Tracheophyta</taxon>
        <taxon>Spermatophyta</taxon>
        <taxon>Magnoliopsida</taxon>
        <taxon>Liliopsida</taxon>
        <taxon>Asparagales</taxon>
        <taxon>Orchidaceae</taxon>
        <taxon>Vanilloideae</taxon>
        <taxon>Vanilleae</taxon>
        <taxon>Vanilla</taxon>
    </lineage>
</organism>
<dbReference type="EMBL" id="JADCNL010000004">
    <property type="protein sequence ID" value="KAG0485976.1"/>
    <property type="molecule type" value="Genomic_DNA"/>
</dbReference>
<sequence length="153" mass="17438">MSRKLPLKLVENKLDVLRTCIEAFLVRSMLKPRSPARSQLDLLQQLTSSTDRQVYESEVDRARPTIREQLADLSRGRNGDFTLPLGEKLKESLKSLNILTISRRRNIKRQEYLNIVSGRNDAVFFATIGAFVFLPPLAILAVAIQNGYVQLFH</sequence>
<comment type="caution">
    <text evidence="2">The sequence shown here is derived from an EMBL/GenBank/DDBJ whole genome shotgun (WGS) entry which is preliminary data.</text>
</comment>
<keyword evidence="1" id="KW-0812">Transmembrane</keyword>
<dbReference type="PANTHER" id="PTHR36742:SF1">
    <property type="entry name" value="MYOSIN-G HEAVY CHAIN-LIKE PROTEIN"/>
    <property type="match status" value="1"/>
</dbReference>
<proteinExistence type="predicted"/>
<keyword evidence="1" id="KW-1133">Transmembrane helix</keyword>